<keyword evidence="1" id="KW-0805">Transcription regulation</keyword>
<sequence length="154" mass="18027">MENSKEQILEAAMKVFVKRGYEQTRMDDIAKLSGLSKGAIYHHYESKKDLFLSLIDYWEETFFFNVFFNKDDKSVKAEDLLRDITKDIVTTFKTKKHILLAELEFWSLANHDEDIRNKTSGLYVKLLKLFKSLIKKGIKDNHFKKLNVDVAALS</sequence>
<dbReference type="Pfam" id="PF00440">
    <property type="entry name" value="TetR_N"/>
    <property type="match status" value="1"/>
</dbReference>
<dbReference type="InterPro" id="IPR001647">
    <property type="entry name" value="HTH_TetR"/>
</dbReference>
<protein>
    <recommendedName>
        <fullName evidence="4">HTH tetR-type domain-containing protein</fullName>
    </recommendedName>
</protein>
<accession>A0A383EIH8</accession>
<keyword evidence="3" id="KW-0804">Transcription</keyword>
<dbReference type="PRINTS" id="PR00455">
    <property type="entry name" value="HTHTETR"/>
</dbReference>
<feature type="domain" description="HTH tetR-type" evidence="4">
    <location>
        <begin position="2"/>
        <end position="62"/>
    </location>
</feature>
<dbReference type="PANTHER" id="PTHR47506:SF6">
    <property type="entry name" value="HTH-TYPE TRANSCRIPTIONAL REPRESSOR NEMR"/>
    <property type="match status" value="1"/>
</dbReference>
<dbReference type="Gene3D" id="1.10.357.10">
    <property type="entry name" value="Tetracycline Repressor, domain 2"/>
    <property type="match status" value="1"/>
</dbReference>
<dbReference type="PANTHER" id="PTHR47506">
    <property type="entry name" value="TRANSCRIPTIONAL REGULATORY PROTEIN"/>
    <property type="match status" value="1"/>
</dbReference>
<dbReference type="InterPro" id="IPR009057">
    <property type="entry name" value="Homeodomain-like_sf"/>
</dbReference>
<evidence type="ECO:0000313" key="5">
    <source>
        <dbReference type="EMBL" id="SVE56424.1"/>
    </source>
</evidence>
<dbReference type="FunFam" id="1.10.10.60:FF:000141">
    <property type="entry name" value="TetR family transcriptional regulator"/>
    <property type="match status" value="1"/>
</dbReference>
<proteinExistence type="predicted"/>
<keyword evidence="2" id="KW-0238">DNA-binding</keyword>
<evidence type="ECO:0000256" key="1">
    <source>
        <dbReference type="ARBA" id="ARBA00023015"/>
    </source>
</evidence>
<name>A0A383EIH8_9ZZZZ</name>
<evidence type="ECO:0000256" key="2">
    <source>
        <dbReference type="ARBA" id="ARBA00023125"/>
    </source>
</evidence>
<evidence type="ECO:0000259" key="4">
    <source>
        <dbReference type="PROSITE" id="PS50977"/>
    </source>
</evidence>
<dbReference type="AlphaFoldDB" id="A0A383EIH8"/>
<organism evidence="5">
    <name type="scientific">marine metagenome</name>
    <dbReference type="NCBI Taxonomy" id="408172"/>
    <lineage>
        <taxon>unclassified sequences</taxon>
        <taxon>metagenomes</taxon>
        <taxon>ecological metagenomes</taxon>
    </lineage>
</organism>
<gene>
    <name evidence="5" type="ORF">METZ01_LOCUS509278</name>
</gene>
<dbReference type="SUPFAM" id="SSF46689">
    <property type="entry name" value="Homeodomain-like"/>
    <property type="match status" value="1"/>
</dbReference>
<dbReference type="EMBL" id="UINC01226087">
    <property type="protein sequence ID" value="SVE56424.1"/>
    <property type="molecule type" value="Genomic_DNA"/>
</dbReference>
<dbReference type="Gene3D" id="1.10.10.60">
    <property type="entry name" value="Homeodomain-like"/>
    <property type="match status" value="1"/>
</dbReference>
<dbReference type="PROSITE" id="PS50977">
    <property type="entry name" value="HTH_TETR_2"/>
    <property type="match status" value="1"/>
</dbReference>
<evidence type="ECO:0000256" key="3">
    <source>
        <dbReference type="ARBA" id="ARBA00023163"/>
    </source>
</evidence>
<reference evidence="5" key="1">
    <citation type="submission" date="2018-05" db="EMBL/GenBank/DDBJ databases">
        <authorList>
            <person name="Lanie J.A."/>
            <person name="Ng W.-L."/>
            <person name="Kazmierczak K.M."/>
            <person name="Andrzejewski T.M."/>
            <person name="Davidsen T.M."/>
            <person name="Wayne K.J."/>
            <person name="Tettelin H."/>
            <person name="Glass J.I."/>
            <person name="Rusch D."/>
            <person name="Podicherti R."/>
            <person name="Tsui H.-C.T."/>
            <person name="Winkler M.E."/>
        </authorList>
    </citation>
    <scope>NUCLEOTIDE SEQUENCE</scope>
</reference>
<dbReference type="GO" id="GO:0003677">
    <property type="term" value="F:DNA binding"/>
    <property type="evidence" value="ECO:0007669"/>
    <property type="project" value="UniProtKB-KW"/>
</dbReference>
<feature type="non-terminal residue" evidence="5">
    <location>
        <position position="154"/>
    </location>
</feature>